<proteinExistence type="predicted"/>
<sequence length="75" mass="8131">MVQMSLEKPLLVKSVNCVLQTPLVGRILMVTLAVDGIDLFKIAGRSISGWVPSFKMSTAAPVKQPFCSQLEVPSQ</sequence>
<organism evidence="1 2">
    <name type="scientific">Ktedonobacter robiniae</name>
    <dbReference type="NCBI Taxonomy" id="2778365"/>
    <lineage>
        <taxon>Bacteria</taxon>
        <taxon>Bacillati</taxon>
        <taxon>Chloroflexota</taxon>
        <taxon>Ktedonobacteria</taxon>
        <taxon>Ktedonobacterales</taxon>
        <taxon>Ktedonobacteraceae</taxon>
        <taxon>Ktedonobacter</taxon>
    </lineage>
</organism>
<dbReference type="Proteomes" id="UP000654345">
    <property type="component" value="Unassembled WGS sequence"/>
</dbReference>
<gene>
    <name evidence="1" type="ORF">KSB_76550</name>
</gene>
<comment type="caution">
    <text evidence="1">The sequence shown here is derived from an EMBL/GenBank/DDBJ whole genome shotgun (WGS) entry which is preliminary data.</text>
</comment>
<dbReference type="EMBL" id="BNJG01000003">
    <property type="protein sequence ID" value="GHO59180.1"/>
    <property type="molecule type" value="Genomic_DNA"/>
</dbReference>
<accession>A0ABQ3V3G7</accession>
<name>A0ABQ3V3G7_9CHLR</name>
<keyword evidence="2" id="KW-1185">Reference proteome</keyword>
<evidence type="ECO:0000313" key="2">
    <source>
        <dbReference type="Proteomes" id="UP000654345"/>
    </source>
</evidence>
<protein>
    <submittedName>
        <fullName evidence="1">Uncharacterized protein</fullName>
    </submittedName>
</protein>
<evidence type="ECO:0000313" key="1">
    <source>
        <dbReference type="EMBL" id="GHO59180.1"/>
    </source>
</evidence>
<reference evidence="1 2" key="1">
    <citation type="journal article" date="2021" name="Int. J. Syst. Evol. Microbiol.">
        <title>Reticulibacter mediterranei gen. nov., sp. nov., within the new family Reticulibacteraceae fam. nov., and Ktedonospora formicarum gen. nov., sp. nov., Ktedonobacter robiniae sp. nov., Dictyobacter formicarum sp. nov. and Dictyobacter arantiisoli sp. nov., belonging to the class Ktedonobacteria.</title>
        <authorList>
            <person name="Yabe S."/>
            <person name="Zheng Y."/>
            <person name="Wang C.M."/>
            <person name="Sakai Y."/>
            <person name="Abe K."/>
            <person name="Yokota A."/>
            <person name="Donadio S."/>
            <person name="Cavaletti L."/>
            <person name="Monciardini P."/>
        </authorList>
    </citation>
    <scope>NUCLEOTIDE SEQUENCE [LARGE SCALE GENOMIC DNA]</scope>
    <source>
        <strain evidence="1 2">SOSP1-30</strain>
    </source>
</reference>